<reference evidence="1" key="1">
    <citation type="journal article" date="2021" name="Proc. Natl. Acad. Sci. U.S.A.">
        <title>A Catalog of Tens of Thousands of Viruses from Human Metagenomes Reveals Hidden Associations with Chronic Diseases.</title>
        <authorList>
            <person name="Tisza M.J."/>
            <person name="Buck C.B."/>
        </authorList>
    </citation>
    <scope>NUCLEOTIDE SEQUENCE</scope>
    <source>
        <strain evidence="1">CtqSm5</strain>
    </source>
</reference>
<organism evidence="1">
    <name type="scientific">Siphoviridae sp. ctqSm5</name>
    <dbReference type="NCBI Taxonomy" id="2827949"/>
    <lineage>
        <taxon>Viruses</taxon>
        <taxon>Duplodnaviria</taxon>
        <taxon>Heunggongvirae</taxon>
        <taxon>Uroviricota</taxon>
        <taxon>Caudoviricetes</taxon>
    </lineage>
</organism>
<proteinExistence type="predicted"/>
<sequence>MWAFLLKKLDSDIRVEKSRGGSPTHIYPLLSQKLFTTVYRFV</sequence>
<accession>A0A8S5SPY3</accession>
<dbReference type="EMBL" id="BK032642">
    <property type="protein sequence ID" value="DAF52751.1"/>
    <property type="molecule type" value="Genomic_DNA"/>
</dbReference>
<evidence type="ECO:0000313" key="1">
    <source>
        <dbReference type="EMBL" id="DAF52751.1"/>
    </source>
</evidence>
<name>A0A8S5SPY3_9CAUD</name>
<protein>
    <submittedName>
        <fullName evidence="1">Uncharacterized protein</fullName>
    </submittedName>
</protein>